<dbReference type="Gene3D" id="2.30.29.30">
    <property type="entry name" value="Pleckstrin-homology domain (PH domain)/Phosphotyrosine-binding domain (PTB)"/>
    <property type="match status" value="1"/>
</dbReference>
<protein>
    <submittedName>
        <fullName evidence="4">Cytohesin-1</fullName>
    </submittedName>
</protein>
<dbReference type="SUPFAM" id="SSF50729">
    <property type="entry name" value="PH domain-like"/>
    <property type="match status" value="1"/>
</dbReference>
<feature type="domain" description="PH" evidence="2">
    <location>
        <begin position="258"/>
        <end position="375"/>
    </location>
</feature>
<dbReference type="InterPro" id="IPR001849">
    <property type="entry name" value="PH_domain"/>
</dbReference>
<dbReference type="InterPro" id="IPR000904">
    <property type="entry name" value="Sec7_dom"/>
</dbReference>
<dbReference type="PROSITE" id="PS50003">
    <property type="entry name" value="PH_DOMAIN"/>
    <property type="match status" value="1"/>
</dbReference>
<keyword evidence="1" id="KW-0175">Coiled coil</keyword>
<gene>
    <name evidence="4" type="primary">Cyth1</name>
</gene>
<evidence type="ECO:0000256" key="1">
    <source>
        <dbReference type="SAM" id="Coils"/>
    </source>
</evidence>
<dbReference type="SMART" id="SM00233">
    <property type="entry name" value="PH"/>
    <property type="match status" value="1"/>
</dbReference>
<dbReference type="PANTHER" id="PTHR10663:SF402">
    <property type="entry name" value="MIP16918P"/>
    <property type="match status" value="1"/>
</dbReference>
<dbReference type="CDD" id="cd01252">
    <property type="entry name" value="PH_GRP1-like"/>
    <property type="match status" value="1"/>
</dbReference>
<dbReference type="InterPro" id="IPR023394">
    <property type="entry name" value="Sec7_C_sf"/>
</dbReference>
<dbReference type="InterPro" id="IPR011993">
    <property type="entry name" value="PH-like_dom_sf"/>
</dbReference>
<dbReference type="GO" id="GO:0032012">
    <property type="term" value="P:regulation of ARF protein signal transduction"/>
    <property type="evidence" value="ECO:0007669"/>
    <property type="project" value="InterPro"/>
</dbReference>
<dbReference type="GO" id="GO:0005085">
    <property type="term" value="F:guanyl-nucleotide exchange factor activity"/>
    <property type="evidence" value="ECO:0007669"/>
    <property type="project" value="InterPro"/>
</dbReference>
<proteinExistence type="evidence at transcript level"/>
<dbReference type="PROSITE" id="PS50190">
    <property type="entry name" value="SEC7"/>
    <property type="match status" value="1"/>
</dbReference>
<sequence length="418" mass="48520">MKMGEEYGDLDEADYEILQEIWRKKKSLLEEIQRLKEEIKDVDTDIDQMEETEESRATTQAKQVMIGRKKFNADAKKGMKYLIEIGHVQQNPQDVAEFLFKGDNLNKTAIGDFLGERNEFNLEVLSSFVNLHQFEGKSLDESLRQFLWSFRLPGEAQKIDRMMESFAARYCACNPGVFSNSDTCYVLSFAIIMLNTSLHNPSVKDKPSLDRFIAMNKGINDGADLPNSLLSSLYESIKRDPFKIPEDDGNDLTTTFFNPDKEGWLLKQGGRYKTWKRRWFILSDNCLYYFEFTADKEPKGIIPLENLQVREMADQRKPHCFEIYLPEDALMQTIKAAKTDSEGRVVEGKHTTYRMSAATSADKEDWIRCIRYTFLVCFVTRNLTAVYYSRKSISNDPYYDMIAERKRRAEKASELNKT</sequence>
<evidence type="ECO:0000313" key="4">
    <source>
        <dbReference type="EMBL" id="CAB3235962.1"/>
    </source>
</evidence>
<evidence type="ECO:0000259" key="2">
    <source>
        <dbReference type="PROSITE" id="PS50003"/>
    </source>
</evidence>
<dbReference type="AlphaFoldDB" id="A0A6F9DB17"/>
<feature type="coiled-coil region" evidence="1">
    <location>
        <begin position="18"/>
        <end position="52"/>
    </location>
</feature>
<dbReference type="Pfam" id="PF01369">
    <property type="entry name" value="Sec7"/>
    <property type="match status" value="1"/>
</dbReference>
<name>A0A6F9DB17_9ASCI</name>
<dbReference type="SMART" id="SM00222">
    <property type="entry name" value="Sec7"/>
    <property type="match status" value="1"/>
</dbReference>
<dbReference type="EMBL" id="LR784338">
    <property type="protein sequence ID" value="CAB3235962.1"/>
    <property type="molecule type" value="mRNA"/>
</dbReference>
<dbReference type="SUPFAM" id="SSF48425">
    <property type="entry name" value="Sec7 domain"/>
    <property type="match status" value="1"/>
</dbReference>
<reference evidence="4" key="1">
    <citation type="submission" date="2020-04" db="EMBL/GenBank/DDBJ databases">
        <authorList>
            <person name="Neveu A P."/>
        </authorList>
    </citation>
    <scope>NUCLEOTIDE SEQUENCE</scope>
    <source>
        <tissue evidence="4">Whole embryo</tissue>
    </source>
</reference>
<dbReference type="InterPro" id="IPR035999">
    <property type="entry name" value="Sec7_dom_sf"/>
</dbReference>
<dbReference type="CDD" id="cd00171">
    <property type="entry name" value="Sec7"/>
    <property type="match status" value="1"/>
</dbReference>
<evidence type="ECO:0000259" key="3">
    <source>
        <dbReference type="PROSITE" id="PS50190"/>
    </source>
</evidence>
<feature type="domain" description="SEC7" evidence="3">
    <location>
        <begin position="53"/>
        <end position="240"/>
    </location>
</feature>
<dbReference type="Gene3D" id="1.10.220.20">
    <property type="match status" value="1"/>
</dbReference>
<dbReference type="Pfam" id="PF00169">
    <property type="entry name" value="PH"/>
    <property type="match status" value="1"/>
</dbReference>
<organism evidence="4">
    <name type="scientific">Phallusia mammillata</name>
    <dbReference type="NCBI Taxonomy" id="59560"/>
    <lineage>
        <taxon>Eukaryota</taxon>
        <taxon>Metazoa</taxon>
        <taxon>Chordata</taxon>
        <taxon>Tunicata</taxon>
        <taxon>Ascidiacea</taxon>
        <taxon>Phlebobranchia</taxon>
        <taxon>Ascidiidae</taxon>
        <taxon>Phallusia</taxon>
    </lineage>
</organism>
<dbReference type="Gene3D" id="1.10.1000.11">
    <property type="entry name" value="Arf Nucleotide-binding Site Opener,domain 2"/>
    <property type="match status" value="1"/>
</dbReference>
<dbReference type="PANTHER" id="PTHR10663">
    <property type="entry name" value="GUANYL-NUCLEOTIDE EXCHANGE FACTOR"/>
    <property type="match status" value="1"/>
</dbReference>
<dbReference type="FunFam" id="1.10.1000.11:FF:000002">
    <property type="entry name" value="Cytohesin 1"/>
    <property type="match status" value="1"/>
</dbReference>
<accession>A0A6F9DB17</accession>
<dbReference type="FunFam" id="2.30.29.30:FF:000309">
    <property type="entry name" value="Uncharacterized protein, isoform B"/>
    <property type="match status" value="1"/>
</dbReference>